<accession>A0AAP8PN36</accession>
<evidence type="ECO:0000256" key="2">
    <source>
        <dbReference type="ARBA" id="ARBA00008821"/>
    </source>
</evidence>
<dbReference type="PROSITE" id="PS01116">
    <property type="entry name" value="XANTH_URACIL_PERMASE"/>
    <property type="match status" value="1"/>
</dbReference>
<dbReference type="PANTHER" id="PTHR42810">
    <property type="entry name" value="PURINE PERMEASE C1399.01C-RELATED"/>
    <property type="match status" value="1"/>
</dbReference>
<feature type="transmembrane region" description="Helical" evidence="8">
    <location>
        <begin position="358"/>
        <end position="377"/>
    </location>
</feature>
<dbReference type="EMBL" id="PPQW01000068">
    <property type="protein sequence ID" value="PNZ66275.1"/>
    <property type="molecule type" value="Genomic_DNA"/>
</dbReference>
<feature type="transmembrane region" description="Helical" evidence="8">
    <location>
        <begin position="62"/>
        <end position="80"/>
    </location>
</feature>
<dbReference type="NCBIfam" id="TIGR00801">
    <property type="entry name" value="ncs2"/>
    <property type="match status" value="1"/>
</dbReference>
<dbReference type="GeneID" id="64981219"/>
<feature type="transmembrane region" description="Helical" evidence="8">
    <location>
        <begin position="12"/>
        <end position="29"/>
    </location>
</feature>
<feature type="transmembrane region" description="Helical" evidence="8">
    <location>
        <begin position="87"/>
        <end position="107"/>
    </location>
</feature>
<dbReference type="Proteomes" id="UP001171687">
    <property type="component" value="Unassembled WGS sequence"/>
</dbReference>
<feature type="transmembrane region" description="Helical" evidence="8">
    <location>
        <begin position="176"/>
        <end position="196"/>
    </location>
</feature>
<evidence type="ECO:0000256" key="8">
    <source>
        <dbReference type="SAM" id="Phobius"/>
    </source>
</evidence>
<dbReference type="EMBL" id="JAUHQC010000010">
    <property type="protein sequence ID" value="MDN4533251.1"/>
    <property type="molecule type" value="Genomic_DNA"/>
</dbReference>
<evidence type="ECO:0000256" key="6">
    <source>
        <dbReference type="ARBA" id="ARBA00022989"/>
    </source>
</evidence>
<feature type="transmembrane region" description="Helical" evidence="8">
    <location>
        <begin position="113"/>
        <end position="131"/>
    </location>
</feature>
<dbReference type="InterPro" id="IPR017588">
    <property type="entry name" value="UacT-like"/>
</dbReference>
<feature type="transmembrane region" description="Helical" evidence="8">
    <location>
        <begin position="217"/>
        <end position="237"/>
    </location>
</feature>
<proteinExistence type="inferred from homology"/>
<evidence type="ECO:0000256" key="7">
    <source>
        <dbReference type="ARBA" id="ARBA00023136"/>
    </source>
</evidence>
<comment type="subcellular location">
    <subcellularLocation>
        <location evidence="1">Cell membrane</location>
        <topology evidence="1">Multi-pass membrane protein</topology>
    </subcellularLocation>
</comment>
<keyword evidence="5 8" id="KW-0812">Transmembrane</keyword>
<evidence type="ECO:0000256" key="4">
    <source>
        <dbReference type="ARBA" id="ARBA00022475"/>
    </source>
</evidence>
<dbReference type="Pfam" id="PF00860">
    <property type="entry name" value="Xan_ur_permease"/>
    <property type="match status" value="1"/>
</dbReference>
<evidence type="ECO:0000256" key="3">
    <source>
        <dbReference type="ARBA" id="ARBA00022448"/>
    </source>
</evidence>
<feature type="transmembrane region" description="Helical" evidence="8">
    <location>
        <begin position="300"/>
        <end position="319"/>
    </location>
</feature>
<evidence type="ECO:0000256" key="5">
    <source>
        <dbReference type="ARBA" id="ARBA00022692"/>
    </source>
</evidence>
<gene>
    <name evidence="10" type="ORF">CD158_08760</name>
    <name evidence="9" type="ORF">QYH67_06680</name>
</gene>
<keyword evidence="3" id="KW-0813">Transport</keyword>
<keyword evidence="7 8" id="KW-0472">Membrane</keyword>
<reference evidence="10 11" key="1">
    <citation type="submission" date="2017-08" db="EMBL/GenBank/DDBJ databases">
        <title>Draft genome sequences of 64 type strains of genus Staph aureus.</title>
        <authorList>
            <person name="Cole K."/>
            <person name="Golubchik T."/>
            <person name="Russell J."/>
            <person name="Foster D."/>
            <person name="Llewelyn M."/>
            <person name="Wilson D."/>
            <person name="Crook D."/>
            <person name="Paul J."/>
        </authorList>
    </citation>
    <scope>NUCLEOTIDE SEQUENCE [LARGE SCALE GENOMIC DNA]</scope>
    <source>
        <strain evidence="10 11">NCTC 12101</strain>
    </source>
</reference>
<dbReference type="Proteomes" id="UP000242470">
    <property type="component" value="Unassembled WGS sequence"/>
</dbReference>
<feature type="transmembrane region" description="Helical" evidence="8">
    <location>
        <begin position="389"/>
        <end position="409"/>
    </location>
</feature>
<dbReference type="GO" id="GO:0005886">
    <property type="term" value="C:plasma membrane"/>
    <property type="evidence" value="ECO:0007669"/>
    <property type="project" value="UniProtKB-SubCell"/>
</dbReference>
<dbReference type="PANTHER" id="PTHR42810:SF4">
    <property type="entry name" value="URIC ACID TRANSPORTER UACT"/>
    <property type="match status" value="1"/>
</dbReference>
<feature type="transmembrane region" description="Helical" evidence="8">
    <location>
        <begin position="36"/>
        <end position="56"/>
    </location>
</feature>
<dbReference type="RefSeq" id="WP_059108170.1">
    <property type="nucleotide sequence ID" value="NZ_AP024589.1"/>
</dbReference>
<dbReference type="InterPro" id="IPR006043">
    <property type="entry name" value="NCS2"/>
</dbReference>
<reference evidence="9" key="2">
    <citation type="submission" date="2023-07" db="EMBL/GenBank/DDBJ databases">
        <title>Evaluation of the beneficial properties of pineapple isolates.</title>
        <authorList>
            <person name="Adefiranye O."/>
        </authorList>
    </citation>
    <scope>NUCLEOTIDE SEQUENCE</scope>
    <source>
        <strain evidence="9">PAPLE_T1</strain>
    </source>
</reference>
<dbReference type="NCBIfam" id="TIGR03173">
    <property type="entry name" value="pbuX"/>
    <property type="match status" value="1"/>
</dbReference>
<feature type="transmembrane region" description="Helical" evidence="8">
    <location>
        <begin position="262"/>
        <end position="279"/>
    </location>
</feature>
<dbReference type="GO" id="GO:0042907">
    <property type="term" value="F:xanthine transmembrane transporter activity"/>
    <property type="evidence" value="ECO:0007669"/>
    <property type="project" value="TreeGrafter"/>
</dbReference>
<keyword evidence="6 8" id="KW-1133">Transmembrane helix</keyword>
<comment type="caution">
    <text evidence="10">The sequence shown here is derived from an EMBL/GenBank/DDBJ whole genome shotgun (WGS) entry which is preliminary data.</text>
</comment>
<comment type="similarity">
    <text evidence="2">Belongs to the nucleobase:cation symporter-2 (NCS2) (TC 2.A.40) family.</text>
</comment>
<evidence type="ECO:0000313" key="11">
    <source>
        <dbReference type="Proteomes" id="UP000242470"/>
    </source>
</evidence>
<organism evidence="10 11">
    <name type="scientific">Staphylococcus auricularis</name>
    <dbReference type="NCBI Taxonomy" id="29379"/>
    <lineage>
        <taxon>Bacteria</taxon>
        <taxon>Bacillati</taxon>
        <taxon>Bacillota</taxon>
        <taxon>Bacilli</taxon>
        <taxon>Bacillales</taxon>
        <taxon>Staphylococcaceae</taxon>
        <taxon>Staphylococcus</taxon>
    </lineage>
</organism>
<dbReference type="AlphaFoldDB" id="A0AAP8PN36"/>
<feature type="transmembrane region" description="Helical" evidence="8">
    <location>
        <begin position="325"/>
        <end position="346"/>
    </location>
</feature>
<feature type="transmembrane region" description="Helical" evidence="8">
    <location>
        <begin position="152"/>
        <end position="170"/>
    </location>
</feature>
<sequence>MKTFLLSVQHLLAMYAGAILVPIIVGTSLKFSPEEIAFLVTVDIFMCGVATLLQVWKGTGTGLPIVLGCTFTAVAPMILIGQTKGLGVLYGSLFLAGILVVLIAPFFSHLVKYFPPVVTGSVVTIIGINLMPVAMNYMAGGEDAKDYGDGKNILLGLATLVIILVLQRFTTGFMNSIAILIGLIMGAILASFVGVVDVNQVGDAKWFALPQPFRFSGFSFDLGATLVFFIVAIVSLIESTGVYHALSEITGRKMERKDFRKGYTAEGLAIVLGSIFNAFPYTAYSQNVGLVSLSGAKKNNVIYGMVILLLICGCIPKLGALANMIPLPVLGGAMIAMFGMVMAYGVSILGKSDFNNQNNLLIIAIAVGLGAGINAVPEAFQALGDQFAWVTQNGIVIGTVAAIVLNFFFNGKQQAQSQVDQVEETKIEQK</sequence>
<dbReference type="InterPro" id="IPR006042">
    <property type="entry name" value="Xan_ur_permease"/>
</dbReference>
<dbReference type="NCBIfam" id="NF037981">
    <property type="entry name" value="NCS2_1"/>
    <property type="match status" value="1"/>
</dbReference>
<evidence type="ECO:0000313" key="10">
    <source>
        <dbReference type="EMBL" id="PNZ66275.1"/>
    </source>
</evidence>
<evidence type="ECO:0000256" key="1">
    <source>
        <dbReference type="ARBA" id="ARBA00004651"/>
    </source>
</evidence>
<protein>
    <submittedName>
        <fullName evidence="9">Nucleobase:cation symporter-2 family protein</fullName>
    </submittedName>
    <submittedName>
        <fullName evidence="10">Purine permease</fullName>
    </submittedName>
</protein>
<name>A0AAP8PN36_9STAP</name>
<evidence type="ECO:0000313" key="9">
    <source>
        <dbReference type="EMBL" id="MDN4533251.1"/>
    </source>
</evidence>
<keyword evidence="4" id="KW-1003">Cell membrane</keyword>